<dbReference type="SMART" id="SM00830">
    <property type="entry name" value="CM_2"/>
    <property type="match status" value="1"/>
</dbReference>
<organism evidence="3 4">
    <name type="scientific">Proteiniborus ethanoligenes</name>
    <dbReference type="NCBI Taxonomy" id="415015"/>
    <lineage>
        <taxon>Bacteria</taxon>
        <taxon>Bacillati</taxon>
        <taxon>Bacillota</taxon>
        <taxon>Clostridia</taxon>
        <taxon>Eubacteriales</taxon>
        <taxon>Proteiniborus</taxon>
    </lineage>
</organism>
<dbReference type="InterPro" id="IPR036263">
    <property type="entry name" value="Chorismate_II_sf"/>
</dbReference>
<dbReference type="STRING" id="415015.SAMN05660462_01716"/>
<dbReference type="InterPro" id="IPR011279">
    <property type="entry name" value="Chorismate_mutase_GmP"/>
</dbReference>
<protein>
    <submittedName>
        <fullName evidence="3">Chorismate mutase</fullName>
    </submittedName>
</protein>
<dbReference type="Proteomes" id="UP000198625">
    <property type="component" value="Unassembled WGS sequence"/>
</dbReference>
<accession>A0A1H3PYQ7</accession>
<evidence type="ECO:0000259" key="2">
    <source>
        <dbReference type="PROSITE" id="PS51168"/>
    </source>
</evidence>
<sequence>MDELIRFRDEINKIDNELTLLFEKRMNISKRVAEYKKNNNIPIYDPVREDEIIRENIEKLNDNGLSQELELFYRNIFKISRIVQEKEMKREK</sequence>
<dbReference type="InterPro" id="IPR036979">
    <property type="entry name" value="CM_dom_sf"/>
</dbReference>
<keyword evidence="4" id="KW-1185">Reference proteome</keyword>
<reference evidence="3 4" key="1">
    <citation type="submission" date="2016-10" db="EMBL/GenBank/DDBJ databases">
        <authorList>
            <person name="de Groot N.N."/>
        </authorList>
    </citation>
    <scope>NUCLEOTIDE SEQUENCE [LARGE SCALE GENOMIC DNA]</scope>
    <source>
        <strain evidence="3 4">DSM 21650</strain>
    </source>
</reference>
<evidence type="ECO:0000313" key="4">
    <source>
        <dbReference type="Proteomes" id="UP000198625"/>
    </source>
</evidence>
<dbReference type="Gene3D" id="1.20.59.10">
    <property type="entry name" value="Chorismate mutase"/>
    <property type="match status" value="1"/>
</dbReference>
<dbReference type="RefSeq" id="WP_176967926.1">
    <property type="nucleotide sequence ID" value="NZ_FNQE01000017.1"/>
</dbReference>
<dbReference type="AlphaFoldDB" id="A0A1H3PYQ7"/>
<proteinExistence type="predicted"/>
<dbReference type="PROSITE" id="PS51168">
    <property type="entry name" value="CHORISMATE_MUT_2"/>
    <property type="match status" value="1"/>
</dbReference>
<dbReference type="SUPFAM" id="SSF48600">
    <property type="entry name" value="Chorismate mutase II"/>
    <property type="match status" value="1"/>
</dbReference>
<feature type="domain" description="Chorismate mutase" evidence="2">
    <location>
        <begin position="1"/>
        <end position="88"/>
    </location>
</feature>
<dbReference type="PANTHER" id="PTHR38041">
    <property type="entry name" value="CHORISMATE MUTASE"/>
    <property type="match status" value="1"/>
</dbReference>
<dbReference type="GO" id="GO:0009697">
    <property type="term" value="P:salicylic acid biosynthetic process"/>
    <property type="evidence" value="ECO:0007669"/>
    <property type="project" value="TreeGrafter"/>
</dbReference>
<dbReference type="Pfam" id="PF01817">
    <property type="entry name" value="CM_2"/>
    <property type="match status" value="1"/>
</dbReference>
<keyword evidence="1" id="KW-0413">Isomerase</keyword>
<dbReference type="InterPro" id="IPR002701">
    <property type="entry name" value="CM_II_prokaryot"/>
</dbReference>
<evidence type="ECO:0000256" key="1">
    <source>
        <dbReference type="ARBA" id="ARBA00023235"/>
    </source>
</evidence>
<dbReference type="PANTHER" id="PTHR38041:SF1">
    <property type="entry name" value="CHORISMATE MUTASE"/>
    <property type="match status" value="1"/>
</dbReference>
<dbReference type="GO" id="GO:0004106">
    <property type="term" value="F:chorismate mutase activity"/>
    <property type="evidence" value="ECO:0007669"/>
    <property type="project" value="InterPro"/>
</dbReference>
<dbReference type="NCBIfam" id="TIGR01805">
    <property type="entry name" value="CM_mono_grmpos"/>
    <property type="match status" value="1"/>
</dbReference>
<evidence type="ECO:0000313" key="3">
    <source>
        <dbReference type="EMBL" id="SDZ06432.1"/>
    </source>
</evidence>
<dbReference type="GO" id="GO:0046417">
    <property type="term" value="P:chorismate metabolic process"/>
    <property type="evidence" value="ECO:0007669"/>
    <property type="project" value="InterPro"/>
</dbReference>
<dbReference type="EMBL" id="FNQE01000017">
    <property type="protein sequence ID" value="SDZ06432.1"/>
    <property type="molecule type" value="Genomic_DNA"/>
</dbReference>
<name>A0A1H3PYQ7_9FIRM</name>
<dbReference type="InterPro" id="IPR051331">
    <property type="entry name" value="Chorismate_mutase-related"/>
</dbReference>
<gene>
    <name evidence="3" type="ORF">SAMN05660462_01716</name>
</gene>